<feature type="compositionally biased region" description="Polar residues" evidence="1">
    <location>
        <begin position="19"/>
        <end position="28"/>
    </location>
</feature>
<keyword evidence="2" id="KW-1133">Transmembrane helix</keyword>
<keyword evidence="4" id="KW-1185">Reference proteome</keyword>
<dbReference type="Proteomes" id="UP001140502">
    <property type="component" value="Unassembled WGS sequence"/>
</dbReference>
<evidence type="ECO:0000256" key="1">
    <source>
        <dbReference type="SAM" id="MobiDB-lite"/>
    </source>
</evidence>
<gene>
    <name evidence="3" type="ORF">N0V84_011290</name>
</gene>
<dbReference type="EMBL" id="JAPEUR010000410">
    <property type="protein sequence ID" value="KAJ4309837.1"/>
    <property type="molecule type" value="Genomic_DNA"/>
</dbReference>
<organism evidence="3 4">
    <name type="scientific">Fusarium piperis</name>
    <dbReference type="NCBI Taxonomy" id="1435070"/>
    <lineage>
        <taxon>Eukaryota</taxon>
        <taxon>Fungi</taxon>
        <taxon>Dikarya</taxon>
        <taxon>Ascomycota</taxon>
        <taxon>Pezizomycotina</taxon>
        <taxon>Sordariomycetes</taxon>
        <taxon>Hypocreomycetidae</taxon>
        <taxon>Hypocreales</taxon>
        <taxon>Nectriaceae</taxon>
        <taxon>Fusarium</taxon>
        <taxon>Fusarium solani species complex</taxon>
    </lineage>
</organism>
<comment type="caution">
    <text evidence="3">The sequence shown here is derived from an EMBL/GenBank/DDBJ whole genome shotgun (WGS) entry which is preliminary data.</text>
</comment>
<accession>A0A9W8TCF2</accession>
<feature type="transmembrane region" description="Helical" evidence="2">
    <location>
        <begin position="55"/>
        <end position="80"/>
    </location>
</feature>
<sequence length="510" mass="58081">MSPEPHSPDAIPEPPGSPLESSCSQSCHSEGMSADTDNDGPKPLRRCPAPLQGRLVSFFKTLVCGLILSALGWVVTLYLARPPAIPLPVYRPLIELTKTLPSLSFAENDSYGMGEFKLNIYENCSCPSLWIRSRRRYLPENADDLWDNDLWGDIPSDLPGKLYGFDEDRMMNIAIRCEELFEGLTALETMVSRFESDINHAHQDAMDTISAIIDYLHSLYRYQLLKRHKHDSTYDGWIIEGYLNELGTSVSDSRRVLTQVQDDMLGPVANKKGSTYKRRNPRAFTTRLTYDEYTRLRLHSSVVLVSTLSHIATDVSLLLDKAQNISAELDGTHHQNRDCGVYPNQSPVGRMALNNISRTAIHNAAKAHQAVARIDALRVSLRGFWGTRQHYKEEETYLWYKRPNRKHAHLSLLGNENALVGDLWQATWTWLGLQTEFPTSMVSLASYLTQWIPARYSVRLPDLKEQHAALVKLYLDEAARGVGRYRRPNDDSTFHLNWPGDYEKFGWYHV</sequence>
<protein>
    <submittedName>
        <fullName evidence="3">Uncharacterized protein</fullName>
    </submittedName>
</protein>
<keyword evidence="2" id="KW-0472">Membrane</keyword>
<evidence type="ECO:0000313" key="3">
    <source>
        <dbReference type="EMBL" id="KAJ4309837.1"/>
    </source>
</evidence>
<evidence type="ECO:0000256" key="2">
    <source>
        <dbReference type="SAM" id="Phobius"/>
    </source>
</evidence>
<keyword evidence="2" id="KW-0812">Transmembrane</keyword>
<reference evidence="3" key="1">
    <citation type="submission" date="2022-10" db="EMBL/GenBank/DDBJ databases">
        <title>Tapping the CABI collections for fungal endophytes: first genome assemblies for Collariella, Neodidymelliopsis, Ascochyta clinopodiicola, Didymella pomorum, Didymosphaeria variabile, Neocosmospora piperis and Neocucurbitaria cava.</title>
        <authorList>
            <person name="Hill R."/>
        </authorList>
    </citation>
    <scope>NUCLEOTIDE SEQUENCE</scope>
    <source>
        <strain evidence="3">IMI 366586</strain>
    </source>
</reference>
<dbReference type="AlphaFoldDB" id="A0A9W8TCF2"/>
<proteinExistence type="predicted"/>
<evidence type="ECO:0000313" key="4">
    <source>
        <dbReference type="Proteomes" id="UP001140502"/>
    </source>
</evidence>
<feature type="region of interest" description="Disordered" evidence="1">
    <location>
        <begin position="1"/>
        <end position="45"/>
    </location>
</feature>
<dbReference type="OrthoDB" id="5084464at2759"/>
<name>A0A9W8TCF2_9HYPO</name>